<feature type="compositionally biased region" description="Low complexity" evidence="1">
    <location>
        <begin position="606"/>
        <end position="618"/>
    </location>
</feature>
<keyword evidence="4" id="KW-1185">Reference proteome</keyword>
<reference evidence="3 4" key="1">
    <citation type="journal article" date="2020" name="Fungal Divers.">
        <title>Resolving the Mortierellaceae phylogeny through synthesis of multi-gene phylogenetics and phylogenomics.</title>
        <authorList>
            <person name="Vandepol N."/>
            <person name="Liber J."/>
            <person name="Desiro A."/>
            <person name="Na H."/>
            <person name="Kennedy M."/>
            <person name="Barry K."/>
            <person name="Grigoriev I.V."/>
            <person name="Miller A.N."/>
            <person name="O'Donnell K."/>
            <person name="Stajich J.E."/>
            <person name="Bonito G."/>
        </authorList>
    </citation>
    <scope>NUCLEOTIDE SEQUENCE [LARGE SCALE GENOMIC DNA]</scope>
    <source>
        <strain evidence="3 4">AD045</strain>
    </source>
</reference>
<feature type="compositionally biased region" description="Polar residues" evidence="1">
    <location>
        <begin position="319"/>
        <end position="331"/>
    </location>
</feature>
<feature type="transmembrane region" description="Helical" evidence="2">
    <location>
        <begin position="165"/>
        <end position="183"/>
    </location>
</feature>
<feature type="transmembrane region" description="Helical" evidence="2">
    <location>
        <begin position="341"/>
        <end position="362"/>
    </location>
</feature>
<feature type="transmembrane region" description="Helical" evidence="2">
    <location>
        <begin position="469"/>
        <end position="487"/>
    </location>
</feature>
<accession>A0ABQ7KGU6</accession>
<evidence type="ECO:0000256" key="1">
    <source>
        <dbReference type="SAM" id="MobiDB-lite"/>
    </source>
</evidence>
<evidence type="ECO:0000256" key="2">
    <source>
        <dbReference type="SAM" id="Phobius"/>
    </source>
</evidence>
<sequence length="633" mass="68913">MSRRSSYHAIRVSAEINDADASLIHAAPQKGNSHRSQQKISNSNHHQYHHDEDEYEYDHGHLREQHSSQQAVSSTTTTTTSSRLVSGQRDATTTKTTTSTATTSGAAPVNELSALTLAAIDPLSLPVIHPEALSPSSPVFTQLPQLQQQQEEPAYSKWSTIIHQLSFLGSGIFSTIGVQWLYYQGGASGSSMLTLFFGYIGMVGVGVVYVLQSWYADRKQRRMAAIAGGGRGHVEYDVLMTEANEMTETIHNHGNKGILQGTIDNKLGKSSLETETHVLGPIDDSDEEDSDEDDGLAEEKQRLRKGRSSGSDEVLAMGTTANSKKAKQEATSSARRLHWPVIQVAVMDVIANAMITIGFFYVGSGMYQVIYSSIVIWCAILTRIFLSRKLNNIQWLAIFGVTIGLAISAVGTVQDSSPDDPVQSWLAKSFGALLTLGATFLNACVYVLSDKVLSTTKPTPVPEMVCTMVGGYASLLTFIYLCVHTFPNWKTEVTDVIAARQGSTIGIMVAYPLLTISAMLHSLNYYVLLSRINNIAVGIMQSLRAVLVFVMSHYLFCGVSTLQCFNQWKLISTIVVITFVTLFTFSSSPSSHVKADTAQPTPAVAAVRASSSNSRTSSPLPRHRRGQTSLESP</sequence>
<name>A0ABQ7KGU6_9FUNG</name>
<feature type="transmembrane region" description="Helical" evidence="2">
    <location>
        <begin position="535"/>
        <end position="556"/>
    </location>
</feature>
<comment type="caution">
    <text evidence="3">The sequence shown here is derived from an EMBL/GenBank/DDBJ whole genome shotgun (WGS) entry which is preliminary data.</text>
</comment>
<dbReference type="PANTHER" id="PTHR13146">
    <property type="match status" value="1"/>
</dbReference>
<feature type="compositionally biased region" description="Acidic residues" evidence="1">
    <location>
        <begin position="283"/>
        <end position="296"/>
    </location>
</feature>
<feature type="compositionally biased region" description="Low complexity" evidence="1">
    <location>
        <begin position="73"/>
        <end position="82"/>
    </location>
</feature>
<feature type="transmembrane region" description="Helical" evidence="2">
    <location>
        <begin position="368"/>
        <end position="386"/>
    </location>
</feature>
<dbReference type="SUPFAM" id="SSF103481">
    <property type="entry name" value="Multidrug resistance efflux transporter EmrE"/>
    <property type="match status" value="1"/>
</dbReference>
<feature type="region of interest" description="Disordered" evidence="1">
    <location>
        <begin position="64"/>
        <end position="104"/>
    </location>
</feature>
<feature type="transmembrane region" description="Helical" evidence="2">
    <location>
        <begin position="393"/>
        <end position="413"/>
    </location>
</feature>
<dbReference type="PANTHER" id="PTHR13146:SF1">
    <property type="entry name" value="SUGAR PHOSPHATE TRANSPORTER DOMAIN-CONTAINING PROTEIN"/>
    <property type="match status" value="1"/>
</dbReference>
<dbReference type="InterPro" id="IPR037185">
    <property type="entry name" value="EmrE-like"/>
</dbReference>
<keyword evidence="2" id="KW-1133">Transmembrane helix</keyword>
<dbReference type="EMBL" id="JAAAIM010000010">
    <property type="protein sequence ID" value="KAG0298354.1"/>
    <property type="molecule type" value="Genomic_DNA"/>
</dbReference>
<keyword evidence="2" id="KW-0812">Transmembrane</keyword>
<gene>
    <name evidence="3" type="ORF">BGZ96_000068</name>
</gene>
<feature type="transmembrane region" description="Helical" evidence="2">
    <location>
        <begin position="195"/>
        <end position="216"/>
    </location>
</feature>
<feature type="compositionally biased region" description="Low complexity" evidence="1">
    <location>
        <begin position="91"/>
        <end position="104"/>
    </location>
</feature>
<evidence type="ECO:0000313" key="3">
    <source>
        <dbReference type="EMBL" id="KAG0298354.1"/>
    </source>
</evidence>
<feature type="transmembrane region" description="Helical" evidence="2">
    <location>
        <begin position="568"/>
        <end position="585"/>
    </location>
</feature>
<keyword evidence="2" id="KW-0472">Membrane</keyword>
<organism evidence="3 4">
    <name type="scientific">Linnemannia gamsii</name>
    <dbReference type="NCBI Taxonomy" id="64522"/>
    <lineage>
        <taxon>Eukaryota</taxon>
        <taxon>Fungi</taxon>
        <taxon>Fungi incertae sedis</taxon>
        <taxon>Mucoromycota</taxon>
        <taxon>Mortierellomycotina</taxon>
        <taxon>Mortierellomycetes</taxon>
        <taxon>Mortierellales</taxon>
        <taxon>Mortierellaceae</taxon>
        <taxon>Linnemannia</taxon>
    </lineage>
</organism>
<proteinExistence type="predicted"/>
<feature type="region of interest" description="Disordered" evidence="1">
    <location>
        <begin position="606"/>
        <end position="633"/>
    </location>
</feature>
<evidence type="ECO:0000313" key="4">
    <source>
        <dbReference type="Proteomes" id="UP001194696"/>
    </source>
</evidence>
<feature type="region of interest" description="Disordered" evidence="1">
    <location>
        <begin position="278"/>
        <end position="331"/>
    </location>
</feature>
<feature type="transmembrane region" description="Helical" evidence="2">
    <location>
        <begin position="425"/>
        <end position="448"/>
    </location>
</feature>
<feature type="transmembrane region" description="Helical" evidence="2">
    <location>
        <begin position="507"/>
        <end position="528"/>
    </location>
</feature>
<feature type="region of interest" description="Disordered" evidence="1">
    <location>
        <begin position="28"/>
        <end position="50"/>
    </location>
</feature>
<protein>
    <submittedName>
        <fullName evidence="3">Uncharacterized protein</fullName>
    </submittedName>
</protein>
<dbReference type="Proteomes" id="UP001194696">
    <property type="component" value="Unassembled WGS sequence"/>
</dbReference>